<dbReference type="Pfam" id="PF12840">
    <property type="entry name" value="HTH_20"/>
    <property type="match status" value="1"/>
</dbReference>
<dbReference type="GO" id="GO:0003677">
    <property type="term" value="F:DNA binding"/>
    <property type="evidence" value="ECO:0007669"/>
    <property type="project" value="UniProtKB-KW"/>
</dbReference>
<dbReference type="Gene3D" id="1.10.10.10">
    <property type="entry name" value="Winged helix-like DNA-binding domain superfamily/Winged helix DNA-binding domain"/>
    <property type="match status" value="1"/>
</dbReference>
<keyword evidence="2" id="KW-0238">DNA-binding</keyword>
<dbReference type="PROSITE" id="PS50987">
    <property type="entry name" value="HTH_ARSR_2"/>
    <property type="match status" value="1"/>
</dbReference>
<accession>A0A8J7M5A0</accession>
<dbReference type="PANTHER" id="PTHR43132">
    <property type="entry name" value="ARSENICAL RESISTANCE OPERON REPRESSOR ARSR-RELATED"/>
    <property type="match status" value="1"/>
</dbReference>
<name>A0A8J7M5A0_9RHOB</name>
<gene>
    <name evidence="5" type="ORF">H0I76_06120</name>
</gene>
<evidence type="ECO:0000256" key="2">
    <source>
        <dbReference type="ARBA" id="ARBA00023125"/>
    </source>
</evidence>
<evidence type="ECO:0000313" key="6">
    <source>
        <dbReference type="Proteomes" id="UP000655420"/>
    </source>
</evidence>
<dbReference type="InterPro" id="IPR036390">
    <property type="entry name" value="WH_DNA-bd_sf"/>
</dbReference>
<dbReference type="NCBIfam" id="NF033788">
    <property type="entry name" value="HTH_metalloreg"/>
    <property type="match status" value="1"/>
</dbReference>
<comment type="caution">
    <text evidence="5">The sequence shown here is derived from an EMBL/GenBank/DDBJ whole genome shotgun (WGS) entry which is preliminary data.</text>
</comment>
<evidence type="ECO:0000256" key="1">
    <source>
        <dbReference type="ARBA" id="ARBA00023015"/>
    </source>
</evidence>
<feature type="domain" description="HTH arsR-type" evidence="4">
    <location>
        <begin position="1"/>
        <end position="95"/>
    </location>
</feature>
<dbReference type="EMBL" id="JAEHHL010000002">
    <property type="protein sequence ID" value="MBK0398756.1"/>
    <property type="molecule type" value="Genomic_DNA"/>
</dbReference>
<proteinExistence type="predicted"/>
<dbReference type="Proteomes" id="UP000655420">
    <property type="component" value="Unassembled WGS sequence"/>
</dbReference>
<dbReference type="SMART" id="SM00418">
    <property type="entry name" value="HTH_ARSR"/>
    <property type="match status" value="1"/>
</dbReference>
<dbReference type="PANTHER" id="PTHR43132:SF2">
    <property type="entry name" value="ARSENICAL RESISTANCE OPERON REPRESSOR ARSR-RELATED"/>
    <property type="match status" value="1"/>
</dbReference>
<sequence length="103" mass="10918">MNESDVSTALAALGHDARLGIFRLLVRAGPDGLNIGDIGRHLDLAPSTLAHHLGTLVAAGLVVQERQGREVINRADFEAMRRVLDFVSAECCSGVRLASEDAA</sequence>
<dbReference type="CDD" id="cd00090">
    <property type="entry name" value="HTH_ARSR"/>
    <property type="match status" value="1"/>
</dbReference>
<organism evidence="5 6">
    <name type="scientific">Thermohalobaculum xanthum</name>
    <dbReference type="NCBI Taxonomy" id="2753746"/>
    <lineage>
        <taxon>Bacteria</taxon>
        <taxon>Pseudomonadati</taxon>
        <taxon>Pseudomonadota</taxon>
        <taxon>Alphaproteobacteria</taxon>
        <taxon>Rhodobacterales</taxon>
        <taxon>Paracoccaceae</taxon>
        <taxon>Thermohalobaculum</taxon>
    </lineage>
</organism>
<dbReference type="InterPro" id="IPR001845">
    <property type="entry name" value="HTH_ArsR_DNA-bd_dom"/>
</dbReference>
<keyword evidence="3" id="KW-0804">Transcription</keyword>
<protein>
    <submittedName>
        <fullName evidence="5">Helix-turn-helix transcriptional regulator</fullName>
    </submittedName>
</protein>
<dbReference type="RefSeq" id="WP_200608336.1">
    <property type="nucleotide sequence ID" value="NZ_JAEHHL010000002.1"/>
</dbReference>
<keyword evidence="1" id="KW-0805">Transcription regulation</keyword>
<evidence type="ECO:0000256" key="3">
    <source>
        <dbReference type="ARBA" id="ARBA00023163"/>
    </source>
</evidence>
<keyword evidence="6" id="KW-1185">Reference proteome</keyword>
<dbReference type="SUPFAM" id="SSF46785">
    <property type="entry name" value="Winged helix' DNA-binding domain"/>
    <property type="match status" value="1"/>
</dbReference>
<reference evidence="5" key="1">
    <citation type="submission" date="2020-12" db="EMBL/GenBank/DDBJ databases">
        <title>Bacterial taxonomy.</title>
        <authorList>
            <person name="Pan X."/>
        </authorList>
    </citation>
    <scope>NUCLEOTIDE SEQUENCE</scope>
    <source>
        <strain evidence="5">M0105</strain>
    </source>
</reference>
<dbReference type="GO" id="GO:0003700">
    <property type="term" value="F:DNA-binding transcription factor activity"/>
    <property type="evidence" value="ECO:0007669"/>
    <property type="project" value="InterPro"/>
</dbReference>
<evidence type="ECO:0000259" key="4">
    <source>
        <dbReference type="PROSITE" id="PS50987"/>
    </source>
</evidence>
<dbReference type="PRINTS" id="PR00778">
    <property type="entry name" value="HTHARSR"/>
</dbReference>
<dbReference type="InterPro" id="IPR051011">
    <property type="entry name" value="Metal_resp_trans_reg"/>
</dbReference>
<dbReference type="AlphaFoldDB" id="A0A8J7M5A0"/>
<dbReference type="InterPro" id="IPR036388">
    <property type="entry name" value="WH-like_DNA-bd_sf"/>
</dbReference>
<dbReference type="InterPro" id="IPR011991">
    <property type="entry name" value="ArsR-like_HTH"/>
</dbReference>
<evidence type="ECO:0000313" key="5">
    <source>
        <dbReference type="EMBL" id="MBK0398756.1"/>
    </source>
</evidence>